<gene>
    <name evidence="2" type="ORF">Tco_0655517</name>
</gene>
<organism evidence="2 3">
    <name type="scientific">Tanacetum coccineum</name>
    <dbReference type="NCBI Taxonomy" id="301880"/>
    <lineage>
        <taxon>Eukaryota</taxon>
        <taxon>Viridiplantae</taxon>
        <taxon>Streptophyta</taxon>
        <taxon>Embryophyta</taxon>
        <taxon>Tracheophyta</taxon>
        <taxon>Spermatophyta</taxon>
        <taxon>Magnoliopsida</taxon>
        <taxon>eudicotyledons</taxon>
        <taxon>Gunneridae</taxon>
        <taxon>Pentapetalae</taxon>
        <taxon>asterids</taxon>
        <taxon>campanulids</taxon>
        <taxon>Asterales</taxon>
        <taxon>Asteraceae</taxon>
        <taxon>Asteroideae</taxon>
        <taxon>Anthemideae</taxon>
        <taxon>Anthemidinae</taxon>
        <taxon>Tanacetum</taxon>
    </lineage>
</organism>
<evidence type="ECO:0000256" key="1">
    <source>
        <dbReference type="SAM" id="MobiDB-lite"/>
    </source>
</evidence>
<comment type="caution">
    <text evidence="2">The sequence shown here is derived from an EMBL/GenBank/DDBJ whole genome shotgun (WGS) entry which is preliminary data.</text>
</comment>
<dbReference type="EMBL" id="BQNB010009241">
    <property type="protein sequence ID" value="GJS60733.1"/>
    <property type="molecule type" value="Genomic_DNA"/>
</dbReference>
<reference evidence="2" key="1">
    <citation type="journal article" date="2022" name="Int. J. Mol. Sci.">
        <title>Draft Genome of Tanacetum Coccineum: Genomic Comparison of Closely Related Tanacetum-Family Plants.</title>
        <authorList>
            <person name="Yamashiro T."/>
            <person name="Shiraishi A."/>
            <person name="Nakayama K."/>
            <person name="Satake H."/>
        </authorList>
    </citation>
    <scope>NUCLEOTIDE SEQUENCE</scope>
</reference>
<reference evidence="2" key="2">
    <citation type="submission" date="2022-01" db="EMBL/GenBank/DDBJ databases">
        <authorList>
            <person name="Yamashiro T."/>
            <person name="Shiraishi A."/>
            <person name="Satake H."/>
            <person name="Nakayama K."/>
        </authorList>
    </citation>
    <scope>NUCLEOTIDE SEQUENCE</scope>
</reference>
<proteinExistence type="predicted"/>
<feature type="region of interest" description="Disordered" evidence="1">
    <location>
        <begin position="165"/>
        <end position="203"/>
    </location>
</feature>
<evidence type="ECO:0000313" key="2">
    <source>
        <dbReference type="EMBL" id="GJS60733.1"/>
    </source>
</evidence>
<name>A0ABQ4X680_9ASTR</name>
<evidence type="ECO:0000313" key="3">
    <source>
        <dbReference type="Proteomes" id="UP001151760"/>
    </source>
</evidence>
<keyword evidence="3" id="KW-1185">Reference proteome</keyword>
<sequence>MSMVSSLTVPESIQCADNLSRIVMIPMCNSMSSSVTPVRRYGNPASGYESYMLAVHSEVPNSTQQNMPKPLGKCGPPDPTVVQSHSETVYPRPIHQLSEITESAYLEYPLSQHKYLVCLATETAGKARSHLSTDSLAGRCVDITSYDGGYSALGMSSYGSTGGGMNNKTGSGDSGDDGNGNDVGTGGGRCSDDGGGGSGGEGI</sequence>
<dbReference type="Proteomes" id="UP001151760">
    <property type="component" value="Unassembled WGS sequence"/>
</dbReference>
<accession>A0ABQ4X680</accession>
<protein>
    <submittedName>
        <fullName evidence="2">Uncharacterized protein</fullName>
    </submittedName>
</protein>
<feature type="compositionally biased region" description="Gly residues" evidence="1">
    <location>
        <begin position="177"/>
        <end position="203"/>
    </location>
</feature>